<evidence type="ECO:0000256" key="5">
    <source>
        <dbReference type="ARBA" id="ARBA00023054"/>
    </source>
</evidence>
<dbReference type="GeneID" id="37040703"/>
<evidence type="ECO:0008006" key="12">
    <source>
        <dbReference type="Google" id="ProtNLM"/>
    </source>
</evidence>
<evidence type="ECO:0000256" key="6">
    <source>
        <dbReference type="ARBA" id="ARBA00023128"/>
    </source>
</evidence>
<evidence type="ECO:0000256" key="9">
    <source>
        <dbReference type="SAM" id="Phobius"/>
    </source>
</evidence>
<dbReference type="OrthoDB" id="1552at2759"/>
<comment type="subcellular location">
    <subcellularLocation>
        <location evidence="2">Membrane</location>
    </subcellularLocation>
    <subcellularLocation>
        <location evidence="1">Mitochondrion</location>
    </subcellularLocation>
</comment>
<evidence type="ECO:0000256" key="4">
    <source>
        <dbReference type="ARBA" id="ARBA00022989"/>
    </source>
</evidence>
<accession>A0A316YNK2</accession>
<feature type="coiled-coil region" evidence="8">
    <location>
        <begin position="55"/>
        <end position="115"/>
    </location>
</feature>
<dbReference type="STRING" id="215250.A0A316YNK2"/>
<feature type="non-terminal residue" evidence="10">
    <location>
        <position position="1"/>
    </location>
</feature>
<organism evidence="10 11">
    <name type="scientific">Acaromyces ingoldii</name>
    <dbReference type="NCBI Taxonomy" id="215250"/>
    <lineage>
        <taxon>Eukaryota</taxon>
        <taxon>Fungi</taxon>
        <taxon>Dikarya</taxon>
        <taxon>Basidiomycota</taxon>
        <taxon>Ustilaginomycotina</taxon>
        <taxon>Exobasidiomycetes</taxon>
        <taxon>Exobasidiales</taxon>
        <taxon>Cryptobasidiaceae</taxon>
        <taxon>Acaromyces</taxon>
    </lineage>
</organism>
<evidence type="ECO:0000256" key="2">
    <source>
        <dbReference type="ARBA" id="ARBA00004370"/>
    </source>
</evidence>
<keyword evidence="3 9" id="KW-0812">Transmembrane</keyword>
<dbReference type="AlphaFoldDB" id="A0A316YNK2"/>
<dbReference type="FunCoup" id="A0A316YNK2">
    <property type="interactions" value="141"/>
</dbReference>
<dbReference type="GO" id="GO:0005739">
    <property type="term" value="C:mitochondrion"/>
    <property type="evidence" value="ECO:0007669"/>
    <property type="project" value="UniProtKB-SubCell"/>
</dbReference>
<keyword evidence="4 9" id="KW-1133">Transmembrane helix</keyword>
<evidence type="ECO:0000313" key="11">
    <source>
        <dbReference type="Proteomes" id="UP000245768"/>
    </source>
</evidence>
<sequence>SESIMELTKNSLVDRGEHVVQYHMNKTEAENQAYLFTAALSELRTEVQVRARNDAAALRSTVTLLQREVDGLSQKMREDVAAMKHDIQVDMNNRKGEAKEEQNTLEQEIQDLNNRFTISISDLKTEIEQNIKWDATRRALTVVFGSVVILIGTLAAADYFGKSDEVEEAPGMGQRAEIKITRSAEELGLLPNYDEEKDDGSRYV</sequence>
<evidence type="ECO:0000256" key="7">
    <source>
        <dbReference type="ARBA" id="ARBA00023136"/>
    </source>
</evidence>
<feature type="transmembrane region" description="Helical" evidence="9">
    <location>
        <begin position="139"/>
        <end position="160"/>
    </location>
</feature>
<reference evidence="10 11" key="1">
    <citation type="journal article" date="2018" name="Mol. Biol. Evol.">
        <title>Broad Genomic Sampling Reveals a Smut Pathogenic Ancestry of the Fungal Clade Ustilaginomycotina.</title>
        <authorList>
            <person name="Kijpornyongpan T."/>
            <person name="Mondo S.J."/>
            <person name="Barry K."/>
            <person name="Sandor L."/>
            <person name="Lee J."/>
            <person name="Lipzen A."/>
            <person name="Pangilinan J."/>
            <person name="LaButti K."/>
            <person name="Hainaut M."/>
            <person name="Henrissat B."/>
            <person name="Grigoriev I.V."/>
            <person name="Spatafora J.W."/>
            <person name="Aime M.C."/>
        </authorList>
    </citation>
    <scope>NUCLEOTIDE SEQUENCE [LARGE SCALE GENOMIC DNA]</scope>
    <source>
        <strain evidence="10 11">MCA 4198</strain>
    </source>
</reference>
<dbReference type="InParanoid" id="A0A316YNK2"/>
<gene>
    <name evidence="10" type="ORF">FA10DRAFT_229405</name>
</gene>
<evidence type="ECO:0000256" key="8">
    <source>
        <dbReference type="SAM" id="Coils"/>
    </source>
</evidence>
<name>A0A316YNK2_9BASI</name>
<keyword evidence="11" id="KW-1185">Reference proteome</keyword>
<keyword evidence="7 9" id="KW-0472">Membrane</keyword>
<dbReference type="GO" id="GO:0016020">
    <property type="term" value="C:membrane"/>
    <property type="evidence" value="ECO:0007669"/>
    <property type="project" value="UniProtKB-SubCell"/>
</dbReference>
<dbReference type="PANTHER" id="PTHR14360">
    <property type="entry name" value="PROTEIN FMP32, MITOCHONDRIAL"/>
    <property type="match status" value="1"/>
</dbReference>
<dbReference type="InterPro" id="IPR024461">
    <property type="entry name" value="CCDC90-like"/>
</dbReference>
<dbReference type="EMBL" id="KZ819636">
    <property type="protein sequence ID" value="PWN90732.1"/>
    <property type="molecule type" value="Genomic_DNA"/>
</dbReference>
<dbReference type="RefSeq" id="XP_025377930.1">
    <property type="nucleotide sequence ID" value="XM_025518787.1"/>
</dbReference>
<keyword evidence="6" id="KW-0496">Mitochondrion</keyword>
<keyword evidence="5 8" id="KW-0175">Coiled coil</keyword>
<dbReference type="Proteomes" id="UP000245768">
    <property type="component" value="Unassembled WGS sequence"/>
</dbReference>
<dbReference type="PANTHER" id="PTHR14360:SF12">
    <property type="entry name" value="MOZ PROTEIN REPRESENTS A CHROMATIN-ASSOCIATED ACETYLTRANSFERASE"/>
    <property type="match status" value="1"/>
</dbReference>
<evidence type="ECO:0000313" key="10">
    <source>
        <dbReference type="EMBL" id="PWN90732.1"/>
    </source>
</evidence>
<evidence type="ECO:0000256" key="1">
    <source>
        <dbReference type="ARBA" id="ARBA00004173"/>
    </source>
</evidence>
<protein>
    <recommendedName>
        <fullName evidence="12">DUF1640-domain-containing protein</fullName>
    </recommendedName>
</protein>
<dbReference type="Pfam" id="PF07798">
    <property type="entry name" value="CCDC90-like"/>
    <property type="match status" value="1"/>
</dbReference>
<proteinExistence type="predicted"/>
<evidence type="ECO:0000256" key="3">
    <source>
        <dbReference type="ARBA" id="ARBA00022692"/>
    </source>
</evidence>